<dbReference type="InterPro" id="IPR036928">
    <property type="entry name" value="AS_sf"/>
</dbReference>
<evidence type="ECO:0000256" key="1">
    <source>
        <dbReference type="ARBA" id="ARBA00008069"/>
    </source>
</evidence>
<keyword evidence="3 7" id="KW-0547">Nucleotide-binding</keyword>
<dbReference type="EC" id="6.3.5.7" evidence="7"/>
<dbReference type="InterPro" id="IPR004412">
    <property type="entry name" value="GatA"/>
</dbReference>
<organism evidence="9 10">
    <name type="scientific">Candidatus Kaiserbacteria bacterium RIFOXYD1_FULL_42_15</name>
    <dbReference type="NCBI Taxonomy" id="1798532"/>
    <lineage>
        <taxon>Bacteria</taxon>
        <taxon>Candidatus Kaiseribacteriota</taxon>
    </lineage>
</organism>
<sequence length="475" mass="50461">MTISELRKQYIAGTLSPVTVVENSLQIIKEKDGEIHAFLDIYADESLATAKVAEQEYKNKGENTPSLLGIPVALKNNILVSGKRTSAGSKILENYIASYDATIVTRLKKAGAIIIGATNMDEFAMGSSTENSSFGPTKNPHDLSRVPGGSSGGSAASVAMGAVPVAIGTDTGGSVRQPASYCGVVGLKPTYGAVSRYGLVAMGSSLDQAGPLTRTVADAELIHNIMSGLDAHDATTIASDTYPAVTIKKSYTFGVPRDFLGVGVDADVLANFEAHIDSLKAAGHTVVDIELPLFEQGLAAYYIVMPAEASSNLARYDGMRYGLSVDGKNLLEVYEQSRATGFGAEVKRRILLGTYVLSSGYYDAYYGKAELVRHKMRAELEEIFKKVDIILTPTAPTAAFKFGAQGDPLSMYRQDIFTVPVNLTGVPAISFPMGTVEQEGISLPVGVQYIGPHGGEARLFDIGKQVYDVSLNGDK</sequence>
<dbReference type="NCBIfam" id="TIGR00132">
    <property type="entry name" value="gatA"/>
    <property type="match status" value="1"/>
</dbReference>
<evidence type="ECO:0000256" key="7">
    <source>
        <dbReference type="HAMAP-Rule" id="MF_00120"/>
    </source>
</evidence>
<comment type="caution">
    <text evidence="9">The sequence shown here is derived from an EMBL/GenBank/DDBJ whole genome shotgun (WGS) entry which is preliminary data.</text>
</comment>
<evidence type="ECO:0000256" key="6">
    <source>
        <dbReference type="ARBA" id="ARBA00047407"/>
    </source>
</evidence>
<dbReference type="GO" id="GO:0005524">
    <property type="term" value="F:ATP binding"/>
    <property type="evidence" value="ECO:0007669"/>
    <property type="project" value="UniProtKB-KW"/>
</dbReference>
<dbReference type="PROSITE" id="PS00571">
    <property type="entry name" value="AMIDASES"/>
    <property type="match status" value="1"/>
</dbReference>
<evidence type="ECO:0000256" key="3">
    <source>
        <dbReference type="ARBA" id="ARBA00022741"/>
    </source>
</evidence>
<keyword evidence="5 7" id="KW-0648">Protein biosynthesis</keyword>
<gene>
    <name evidence="7" type="primary">gatA</name>
    <name evidence="9" type="ORF">A2592_01590</name>
</gene>
<name>A0A1F6FSZ8_9BACT</name>
<dbReference type="HAMAP" id="MF_00120">
    <property type="entry name" value="GatA"/>
    <property type="match status" value="1"/>
</dbReference>
<dbReference type="InterPro" id="IPR020556">
    <property type="entry name" value="Amidase_CS"/>
</dbReference>
<comment type="subunit">
    <text evidence="7">Heterotrimer of A, B and C subunits.</text>
</comment>
<feature type="active site" description="Charge relay system" evidence="7">
    <location>
        <position position="150"/>
    </location>
</feature>
<reference evidence="9 10" key="1">
    <citation type="journal article" date="2016" name="Nat. Commun.">
        <title>Thousands of microbial genomes shed light on interconnected biogeochemical processes in an aquifer system.</title>
        <authorList>
            <person name="Anantharaman K."/>
            <person name="Brown C.T."/>
            <person name="Hug L.A."/>
            <person name="Sharon I."/>
            <person name="Castelle C.J."/>
            <person name="Probst A.J."/>
            <person name="Thomas B.C."/>
            <person name="Singh A."/>
            <person name="Wilkins M.J."/>
            <person name="Karaoz U."/>
            <person name="Brodie E.L."/>
            <person name="Williams K.H."/>
            <person name="Hubbard S.S."/>
            <person name="Banfield J.F."/>
        </authorList>
    </citation>
    <scope>NUCLEOTIDE SEQUENCE [LARGE SCALE GENOMIC DNA]</scope>
</reference>
<comment type="catalytic activity">
    <reaction evidence="6 7">
        <text>L-glutamyl-tRNA(Gln) + L-glutamine + ATP + H2O = L-glutaminyl-tRNA(Gln) + L-glutamate + ADP + phosphate + H(+)</text>
        <dbReference type="Rhea" id="RHEA:17521"/>
        <dbReference type="Rhea" id="RHEA-COMP:9681"/>
        <dbReference type="Rhea" id="RHEA-COMP:9684"/>
        <dbReference type="ChEBI" id="CHEBI:15377"/>
        <dbReference type="ChEBI" id="CHEBI:15378"/>
        <dbReference type="ChEBI" id="CHEBI:29985"/>
        <dbReference type="ChEBI" id="CHEBI:30616"/>
        <dbReference type="ChEBI" id="CHEBI:43474"/>
        <dbReference type="ChEBI" id="CHEBI:58359"/>
        <dbReference type="ChEBI" id="CHEBI:78520"/>
        <dbReference type="ChEBI" id="CHEBI:78521"/>
        <dbReference type="ChEBI" id="CHEBI:456216"/>
        <dbReference type="EC" id="6.3.5.7"/>
    </reaction>
</comment>
<evidence type="ECO:0000313" key="9">
    <source>
        <dbReference type="EMBL" id="OGG88976.1"/>
    </source>
</evidence>
<dbReference type="PANTHER" id="PTHR11895:SF151">
    <property type="entry name" value="GLUTAMYL-TRNA(GLN) AMIDOTRANSFERASE SUBUNIT A"/>
    <property type="match status" value="1"/>
</dbReference>
<keyword evidence="4 7" id="KW-0067">ATP-binding</keyword>
<dbReference type="GO" id="GO:0050567">
    <property type="term" value="F:glutaminyl-tRNA synthase (glutamine-hydrolyzing) activity"/>
    <property type="evidence" value="ECO:0007669"/>
    <property type="project" value="UniProtKB-UniRule"/>
</dbReference>
<accession>A0A1F6FSZ8</accession>
<protein>
    <recommendedName>
        <fullName evidence="7">Glutamyl-tRNA(Gln) amidotransferase subunit A</fullName>
        <shortName evidence="7">Glu-ADT subunit A</shortName>
        <ecNumber evidence="7">6.3.5.7</ecNumber>
    </recommendedName>
</protein>
<evidence type="ECO:0000256" key="2">
    <source>
        <dbReference type="ARBA" id="ARBA00022598"/>
    </source>
</evidence>
<keyword evidence="2 7" id="KW-0436">Ligase</keyword>
<dbReference type="InterPro" id="IPR023631">
    <property type="entry name" value="Amidase_dom"/>
</dbReference>
<dbReference type="Proteomes" id="UP000179230">
    <property type="component" value="Unassembled WGS sequence"/>
</dbReference>
<feature type="active site" description="Acyl-ester intermediate" evidence="7">
    <location>
        <position position="174"/>
    </location>
</feature>
<dbReference type="InterPro" id="IPR000120">
    <property type="entry name" value="Amidase"/>
</dbReference>
<evidence type="ECO:0000259" key="8">
    <source>
        <dbReference type="Pfam" id="PF01425"/>
    </source>
</evidence>
<evidence type="ECO:0000256" key="5">
    <source>
        <dbReference type="ARBA" id="ARBA00022917"/>
    </source>
</evidence>
<evidence type="ECO:0000313" key="10">
    <source>
        <dbReference type="Proteomes" id="UP000179230"/>
    </source>
</evidence>
<dbReference type="GO" id="GO:0006412">
    <property type="term" value="P:translation"/>
    <property type="evidence" value="ECO:0007669"/>
    <property type="project" value="UniProtKB-UniRule"/>
</dbReference>
<comment type="similarity">
    <text evidence="1 7">Belongs to the amidase family. GatA subfamily.</text>
</comment>
<dbReference type="Pfam" id="PF01425">
    <property type="entry name" value="Amidase"/>
    <property type="match status" value="1"/>
</dbReference>
<proteinExistence type="inferred from homology"/>
<dbReference type="AlphaFoldDB" id="A0A1F6FSZ8"/>
<dbReference type="GO" id="GO:0030956">
    <property type="term" value="C:glutamyl-tRNA(Gln) amidotransferase complex"/>
    <property type="evidence" value="ECO:0007669"/>
    <property type="project" value="InterPro"/>
</dbReference>
<dbReference type="EMBL" id="MFMT01000009">
    <property type="protein sequence ID" value="OGG88976.1"/>
    <property type="molecule type" value="Genomic_DNA"/>
</dbReference>
<comment type="function">
    <text evidence="7">Allows the formation of correctly charged Gln-tRNA(Gln) through the transamidation of misacylated Glu-tRNA(Gln) in organisms which lack glutaminyl-tRNA synthetase. The reaction takes place in the presence of glutamine and ATP through an activated gamma-phospho-Glu-tRNA(Gln).</text>
</comment>
<dbReference type="PANTHER" id="PTHR11895">
    <property type="entry name" value="TRANSAMIDASE"/>
    <property type="match status" value="1"/>
</dbReference>
<dbReference type="SUPFAM" id="SSF75304">
    <property type="entry name" value="Amidase signature (AS) enzymes"/>
    <property type="match status" value="1"/>
</dbReference>
<feature type="domain" description="Amidase" evidence="8">
    <location>
        <begin position="20"/>
        <end position="459"/>
    </location>
</feature>
<dbReference type="Gene3D" id="3.90.1300.10">
    <property type="entry name" value="Amidase signature (AS) domain"/>
    <property type="match status" value="1"/>
</dbReference>
<evidence type="ECO:0000256" key="4">
    <source>
        <dbReference type="ARBA" id="ARBA00022840"/>
    </source>
</evidence>
<feature type="active site" description="Charge relay system" evidence="7">
    <location>
        <position position="75"/>
    </location>
</feature>